<evidence type="ECO:0000313" key="3">
    <source>
        <dbReference type="EMBL" id="MBM7853266.1"/>
    </source>
</evidence>
<dbReference type="EMBL" id="BSFF01000010">
    <property type="protein sequence ID" value="GLK57519.1"/>
    <property type="molecule type" value="Genomic_DNA"/>
</dbReference>
<proteinExistence type="predicted"/>
<name>A0A9W6IYC3_9HYPH</name>
<dbReference type="InterPro" id="IPR000801">
    <property type="entry name" value="Esterase-like"/>
</dbReference>
<dbReference type="InterPro" id="IPR029058">
    <property type="entry name" value="AB_hydrolase_fold"/>
</dbReference>
<keyword evidence="1" id="KW-0732">Signal</keyword>
<evidence type="ECO:0000313" key="2">
    <source>
        <dbReference type="EMBL" id="GLK57519.1"/>
    </source>
</evidence>
<evidence type="ECO:0000313" key="5">
    <source>
        <dbReference type="Proteomes" id="UP001143400"/>
    </source>
</evidence>
<comment type="caution">
    <text evidence="2">The sequence shown here is derived from an EMBL/GenBank/DDBJ whole genome shotgun (WGS) entry which is preliminary data.</text>
</comment>
<dbReference type="InterPro" id="IPR050583">
    <property type="entry name" value="Mycobacterial_A85_antigen"/>
</dbReference>
<dbReference type="RefSeq" id="WP_204951719.1">
    <property type="nucleotide sequence ID" value="NZ_BSFF01000010.1"/>
</dbReference>
<sequence length="312" mass="32868">MITRILSASLAAAALVLSAATPAVSGGVVERDLKAPSPALGKPLRYSLYKPAGEPAPGTRWPVLYLLHGGGPGEADWLDAGGLATTMDKTIAEGAMPPTVVVMPYAGNSWYVDNPDPQGEGLMETAITRDLVNAIDRSLPTAACRGGRAAAGLSMGGYGALLFAFDKPRRFGFGVSLSGSLTQPIAPQMTSRLRRARTFYDGAFGTPFKVSRFNAANLFPKAPRLALLREKPKIYINAGDHDPGGIVQGSTELHLALLRAGVDSKLTIVPGRHEWPLWRRELGPALAWLGPQLDTTCGAADGVAIVKSTTTQ</sequence>
<keyword evidence="4" id="KW-1185">Reference proteome</keyword>
<feature type="chain" id="PRO_5040795686" evidence="1">
    <location>
        <begin position="26"/>
        <end position="312"/>
    </location>
</feature>
<dbReference type="EMBL" id="JAFBCY010000004">
    <property type="protein sequence ID" value="MBM7853266.1"/>
    <property type="molecule type" value="Genomic_DNA"/>
</dbReference>
<feature type="signal peptide" evidence="1">
    <location>
        <begin position="1"/>
        <end position="25"/>
    </location>
</feature>
<dbReference type="Proteomes" id="UP000758856">
    <property type="component" value="Unassembled WGS sequence"/>
</dbReference>
<evidence type="ECO:0000256" key="1">
    <source>
        <dbReference type="SAM" id="SignalP"/>
    </source>
</evidence>
<dbReference type="AlphaFoldDB" id="A0A9W6IYC3"/>
<gene>
    <name evidence="2" type="ORF">GCM10008170_35390</name>
    <name evidence="3" type="ORF">JOD31_003517</name>
</gene>
<dbReference type="Proteomes" id="UP001143400">
    <property type="component" value="Unassembled WGS sequence"/>
</dbReference>
<dbReference type="PANTHER" id="PTHR48098:SF1">
    <property type="entry name" value="DIACYLGLYCEROL ACYLTRANSFERASE_MYCOLYLTRANSFERASE AG85A"/>
    <property type="match status" value="1"/>
</dbReference>
<dbReference type="PANTHER" id="PTHR48098">
    <property type="entry name" value="ENTEROCHELIN ESTERASE-RELATED"/>
    <property type="match status" value="1"/>
</dbReference>
<protein>
    <submittedName>
        <fullName evidence="2 3">Esterase</fullName>
    </submittedName>
</protein>
<dbReference type="Gene3D" id="3.40.50.1820">
    <property type="entry name" value="alpha/beta hydrolase"/>
    <property type="match status" value="1"/>
</dbReference>
<dbReference type="GO" id="GO:0016747">
    <property type="term" value="F:acyltransferase activity, transferring groups other than amino-acyl groups"/>
    <property type="evidence" value="ECO:0007669"/>
    <property type="project" value="TreeGrafter"/>
</dbReference>
<dbReference type="SUPFAM" id="SSF53474">
    <property type="entry name" value="alpha/beta-Hydrolases"/>
    <property type="match status" value="1"/>
</dbReference>
<reference evidence="2" key="1">
    <citation type="journal article" date="2014" name="Int. J. Syst. Evol. Microbiol.">
        <title>Complete genome sequence of Corynebacterium casei LMG S-19264T (=DSM 44701T), isolated from a smear-ripened cheese.</title>
        <authorList>
            <consortium name="US DOE Joint Genome Institute (JGI-PGF)"/>
            <person name="Walter F."/>
            <person name="Albersmeier A."/>
            <person name="Kalinowski J."/>
            <person name="Ruckert C."/>
        </authorList>
    </citation>
    <scope>NUCLEOTIDE SEQUENCE</scope>
    <source>
        <strain evidence="2">VKM B-1606</strain>
    </source>
</reference>
<evidence type="ECO:0000313" key="4">
    <source>
        <dbReference type="Proteomes" id="UP000758856"/>
    </source>
</evidence>
<reference evidence="2" key="3">
    <citation type="submission" date="2023-01" db="EMBL/GenBank/DDBJ databases">
        <authorList>
            <person name="Sun Q."/>
            <person name="Evtushenko L."/>
        </authorList>
    </citation>
    <scope>NUCLEOTIDE SEQUENCE</scope>
    <source>
        <strain evidence="2">VKM B-1606</strain>
    </source>
</reference>
<accession>A0A9W6IYC3</accession>
<organism evidence="2 5">
    <name type="scientific">Methylopila capsulata</name>
    <dbReference type="NCBI Taxonomy" id="61654"/>
    <lineage>
        <taxon>Bacteria</taxon>
        <taxon>Pseudomonadati</taxon>
        <taxon>Pseudomonadota</taxon>
        <taxon>Alphaproteobacteria</taxon>
        <taxon>Hyphomicrobiales</taxon>
        <taxon>Methylopilaceae</taxon>
        <taxon>Methylopila</taxon>
    </lineage>
</organism>
<dbReference type="Pfam" id="PF00756">
    <property type="entry name" value="Esterase"/>
    <property type="match status" value="1"/>
</dbReference>
<reference evidence="3 4" key="2">
    <citation type="submission" date="2021-01" db="EMBL/GenBank/DDBJ databases">
        <title>Genomic Encyclopedia of Type Strains, Phase IV (KMG-IV): sequencing the most valuable type-strain genomes for metagenomic binning, comparative biology and taxonomic classification.</title>
        <authorList>
            <person name="Goeker M."/>
        </authorList>
    </citation>
    <scope>NUCLEOTIDE SEQUENCE [LARGE SCALE GENOMIC DNA]</scope>
    <source>
        <strain evidence="3 4">DSM 6130</strain>
    </source>
</reference>